<dbReference type="PANTHER" id="PTHR19446">
    <property type="entry name" value="REVERSE TRANSCRIPTASES"/>
    <property type="match status" value="1"/>
</dbReference>
<dbReference type="Proteomes" id="UP001160148">
    <property type="component" value="Unassembled WGS sequence"/>
</dbReference>
<dbReference type="SUPFAM" id="SSF56672">
    <property type="entry name" value="DNA/RNA polymerases"/>
    <property type="match status" value="1"/>
</dbReference>
<dbReference type="EMBL" id="CARXXK010001805">
    <property type="protein sequence ID" value="CAI6377635.1"/>
    <property type="molecule type" value="Genomic_DNA"/>
</dbReference>
<name>A0AAV0Y9S9_9HEMI</name>
<accession>A0AAV0Y9S9</accession>
<evidence type="ECO:0000313" key="1">
    <source>
        <dbReference type="EMBL" id="CAI6377635.1"/>
    </source>
</evidence>
<reference evidence="1 2" key="1">
    <citation type="submission" date="2023-01" db="EMBL/GenBank/DDBJ databases">
        <authorList>
            <person name="Whitehead M."/>
        </authorList>
    </citation>
    <scope>NUCLEOTIDE SEQUENCE [LARGE SCALE GENOMIC DNA]</scope>
</reference>
<proteinExistence type="predicted"/>
<protein>
    <recommendedName>
        <fullName evidence="3">Reverse transcriptase domain-containing protein</fullName>
    </recommendedName>
</protein>
<keyword evidence="2" id="KW-1185">Reference proteome</keyword>
<dbReference type="GO" id="GO:0071897">
    <property type="term" value="P:DNA biosynthetic process"/>
    <property type="evidence" value="ECO:0007669"/>
    <property type="project" value="UniProtKB-ARBA"/>
</dbReference>
<dbReference type="AlphaFoldDB" id="A0AAV0Y9S9"/>
<sequence>MPAQPVTHVEYERPEPYAEDVSLDEVKSAIIGLKNWKAPGTDNIPTELIKYGGEELHVVIYRLCQQICMEERVPDSWNEAIIIPLYKKGDKTKCDNYRGISLLNSAYKVFSIILLNRMVPYVEDCLGEYKCGFRKGRSTTEQLSVIGQIIEKRYEYRQNMWQFL</sequence>
<dbReference type="InterPro" id="IPR043502">
    <property type="entry name" value="DNA/RNA_pol_sf"/>
</dbReference>
<comment type="caution">
    <text evidence="1">The sequence shown here is derived from an EMBL/GenBank/DDBJ whole genome shotgun (WGS) entry which is preliminary data.</text>
</comment>
<evidence type="ECO:0000313" key="2">
    <source>
        <dbReference type="Proteomes" id="UP001160148"/>
    </source>
</evidence>
<gene>
    <name evidence="1" type="ORF">MEUPH1_LOCUS30864</name>
</gene>
<organism evidence="1 2">
    <name type="scientific">Macrosiphum euphorbiae</name>
    <name type="common">potato aphid</name>
    <dbReference type="NCBI Taxonomy" id="13131"/>
    <lineage>
        <taxon>Eukaryota</taxon>
        <taxon>Metazoa</taxon>
        <taxon>Ecdysozoa</taxon>
        <taxon>Arthropoda</taxon>
        <taxon>Hexapoda</taxon>
        <taxon>Insecta</taxon>
        <taxon>Pterygota</taxon>
        <taxon>Neoptera</taxon>
        <taxon>Paraneoptera</taxon>
        <taxon>Hemiptera</taxon>
        <taxon>Sternorrhyncha</taxon>
        <taxon>Aphidomorpha</taxon>
        <taxon>Aphidoidea</taxon>
        <taxon>Aphididae</taxon>
        <taxon>Macrosiphini</taxon>
        <taxon>Macrosiphum</taxon>
    </lineage>
</organism>
<evidence type="ECO:0008006" key="3">
    <source>
        <dbReference type="Google" id="ProtNLM"/>
    </source>
</evidence>